<dbReference type="GO" id="GO:0005886">
    <property type="term" value="C:plasma membrane"/>
    <property type="evidence" value="ECO:0007669"/>
    <property type="project" value="InterPro"/>
</dbReference>
<dbReference type="PATRIC" id="fig|1231190.3.peg.3476"/>
<keyword evidence="4" id="KW-1185">Reference proteome</keyword>
<name>K2PJ56_9HYPH</name>
<dbReference type="OrthoDB" id="9816387at2"/>
<dbReference type="InterPro" id="IPR051474">
    <property type="entry name" value="Anti-sigma-K/W_factor"/>
</dbReference>
<dbReference type="Pfam" id="PF10099">
    <property type="entry name" value="RskA_C"/>
    <property type="match status" value="1"/>
</dbReference>
<keyword evidence="1" id="KW-0812">Transmembrane</keyword>
<dbReference type="RefSeq" id="WP_009451560.1">
    <property type="nucleotide sequence ID" value="NZ_AMSI01000012.1"/>
</dbReference>
<dbReference type="EMBL" id="AMSI01000012">
    <property type="protein sequence ID" value="EKF41172.1"/>
    <property type="molecule type" value="Genomic_DNA"/>
</dbReference>
<dbReference type="eggNOG" id="COG5343">
    <property type="taxonomic scope" value="Bacteria"/>
</dbReference>
<organism evidence="3 4">
    <name type="scientific">Nitratireductor indicus C115</name>
    <dbReference type="NCBI Taxonomy" id="1231190"/>
    <lineage>
        <taxon>Bacteria</taxon>
        <taxon>Pseudomonadati</taxon>
        <taxon>Pseudomonadota</taxon>
        <taxon>Alphaproteobacteria</taxon>
        <taxon>Hyphomicrobiales</taxon>
        <taxon>Phyllobacteriaceae</taxon>
        <taxon>Nitratireductor</taxon>
    </lineage>
</organism>
<keyword evidence="1" id="KW-1133">Transmembrane helix</keyword>
<dbReference type="Proteomes" id="UP000007374">
    <property type="component" value="Unassembled WGS sequence"/>
</dbReference>
<feature type="transmembrane region" description="Helical" evidence="1">
    <location>
        <begin position="93"/>
        <end position="114"/>
    </location>
</feature>
<proteinExistence type="predicted"/>
<dbReference type="PANTHER" id="PTHR37461">
    <property type="entry name" value="ANTI-SIGMA-K FACTOR RSKA"/>
    <property type="match status" value="1"/>
</dbReference>
<comment type="caution">
    <text evidence="3">The sequence shown here is derived from an EMBL/GenBank/DDBJ whole genome shotgun (WGS) entry which is preliminary data.</text>
</comment>
<sequence>MTVEEQNGRDDDLVAAEYVLGVLPAEERAQVSRRIDDDRAFARLVEEWEARLAPMAEGFAPVPPPETVKAALDERLFETAHAARKPGLWESLAFWRGAAVAALLGLVIVGGLALNGSGWRPGEQDSRLRFVASLTHDDSDVRYLAVYDDATRDVALSHVSGERPQGRDFELWAIEGDEPPISLGVIPSGASVHISLSGALGEALRRGAVFAITAEPLGGSPSGAPTGPVVAAGDLRDI</sequence>
<evidence type="ECO:0000259" key="2">
    <source>
        <dbReference type="Pfam" id="PF10099"/>
    </source>
</evidence>
<dbReference type="AlphaFoldDB" id="K2PJ56"/>
<dbReference type="GO" id="GO:0006417">
    <property type="term" value="P:regulation of translation"/>
    <property type="evidence" value="ECO:0007669"/>
    <property type="project" value="TreeGrafter"/>
</dbReference>
<gene>
    <name evidence="3" type="ORF">NA8A_16803</name>
</gene>
<evidence type="ECO:0000256" key="1">
    <source>
        <dbReference type="SAM" id="Phobius"/>
    </source>
</evidence>
<protein>
    <submittedName>
        <fullName evidence="3">Anti-sigma K factor RskA</fullName>
    </submittedName>
</protein>
<dbReference type="GO" id="GO:0016989">
    <property type="term" value="F:sigma factor antagonist activity"/>
    <property type="evidence" value="ECO:0007669"/>
    <property type="project" value="TreeGrafter"/>
</dbReference>
<evidence type="ECO:0000313" key="4">
    <source>
        <dbReference type="Proteomes" id="UP000007374"/>
    </source>
</evidence>
<keyword evidence="1" id="KW-0472">Membrane</keyword>
<reference evidence="3 4" key="1">
    <citation type="journal article" date="2012" name="J. Bacteriol.">
        <title>Genome Sequence of Nitratireductor indicus Type Strain C115.</title>
        <authorList>
            <person name="Lai Q."/>
            <person name="Li G."/>
            <person name="Yu Z."/>
            <person name="Shao Z."/>
        </authorList>
    </citation>
    <scope>NUCLEOTIDE SEQUENCE [LARGE SCALE GENOMIC DNA]</scope>
    <source>
        <strain evidence="3 4">C115</strain>
    </source>
</reference>
<feature type="domain" description="Anti-sigma K factor RskA C-terminal" evidence="2">
    <location>
        <begin position="98"/>
        <end position="229"/>
    </location>
</feature>
<accession>K2PJ56</accession>
<dbReference type="STRING" id="721133.SAMN05216176_108136"/>
<dbReference type="PANTHER" id="PTHR37461:SF1">
    <property type="entry name" value="ANTI-SIGMA-K FACTOR RSKA"/>
    <property type="match status" value="1"/>
</dbReference>
<dbReference type="InterPro" id="IPR018764">
    <property type="entry name" value="RskA_C"/>
</dbReference>
<evidence type="ECO:0000313" key="3">
    <source>
        <dbReference type="EMBL" id="EKF41172.1"/>
    </source>
</evidence>